<protein>
    <submittedName>
        <fullName evidence="1">Uncharacterized protein</fullName>
    </submittedName>
</protein>
<dbReference type="RefSeq" id="WP_155163402.1">
    <property type="nucleotide sequence ID" value="NZ_JBAMWN010000002.1"/>
</dbReference>
<dbReference type="Proteomes" id="UP000484547">
    <property type="component" value="Unassembled WGS sequence"/>
</dbReference>
<gene>
    <name evidence="1" type="ORF">GMD11_00245</name>
    <name evidence="2" type="ORF">GMD18_00240</name>
</gene>
<reference evidence="3 4" key="1">
    <citation type="journal article" date="2019" name="Nat. Med.">
        <title>A library of human gut bacterial isolates paired with longitudinal multiomics data enables mechanistic microbiome research.</title>
        <authorList>
            <person name="Poyet M."/>
            <person name="Groussin M."/>
            <person name="Gibbons S.M."/>
            <person name="Avila-Pacheco J."/>
            <person name="Jiang X."/>
            <person name="Kearney S.M."/>
            <person name="Perrotta A.R."/>
            <person name="Berdy B."/>
            <person name="Zhao S."/>
            <person name="Lieberman T.D."/>
            <person name="Swanson P.K."/>
            <person name="Smith M."/>
            <person name="Roesemann S."/>
            <person name="Alexander J.E."/>
            <person name="Rich S.A."/>
            <person name="Livny J."/>
            <person name="Vlamakis H."/>
            <person name="Clish C."/>
            <person name="Bullock K."/>
            <person name="Deik A."/>
            <person name="Scott J."/>
            <person name="Pierce K.A."/>
            <person name="Xavier R.J."/>
            <person name="Alm E.J."/>
        </authorList>
    </citation>
    <scope>NUCLEOTIDE SEQUENCE [LARGE SCALE GENOMIC DNA]</scope>
    <source>
        <strain evidence="1 4">BIOML-A13</strain>
        <strain evidence="2 3">BIOML-A3</strain>
    </source>
</reference>
<sequence length="70" mass="7239">MFPNNTPNPAVAALGSASARGVTGVNAGYFSSKGEVKENGTTHTNSTVSSNKIIGKEISALVNQCMFFCN</sequence>
<dbReference type="AlphaFoldDB" id="A0A7X2XDJ1"/>
<evidence type="ECO:0000313" key="4">
    <source>
        <dbReference type="Proteomes" id="UP000484547"/>
    </source>
</evidence>
<dbReference type="Proteomes" id="UP000443070">
    <property type="component" value="Unassembled WGS sequence"/>
</dbReference>
<dbReference type="EMBL" id="WNBM01000001">
    <property type="protein sequence ID" value="MTT74698.1"/>
    <property type="molecule type" value="Genomic_DNA"/>
</dbReference>
<comment type="caution">
    <text evidence="1">The sequence shown here is derived from an EMBL/GenBank/DDBJ whole genome shotgun (WGS) entry which is preliminary data.</text>
</comment>
<dbReference type="EMBL" id="WNBW01000001">
    <property type="protein sequence ID" value="MTU02829.1"/>
    <property type="molecule type" value="Genomic_DNA"/>
</dbReference>
<accession>A0A7X2XDJ1</accession>
<keyword evidence="3" id="KW-1185">Reference proteome</keyword>
<evidence type="ECO:0000313" key="3">
    <source>
        <dbReference type="Proteomes" id="UP000443070"/>
    </source>
</evidence>
<evidence type="ECO:0000313" key="2">
    <source>
        <dbReference type="EMBL" id="MTU02829.1"/>
    </source>
</evidence>
<organism evidence="1 4">
    <name type="scientific">Phascolarctobacterium faecium</name>
    <dbReference type="NCBI Taxonomy" id="33025"/>
    <lineage>
        <taxon>Bacteria</taxon>
        <taxon>Bacillati</taxon>
        <taxon>Bacillota</taxon>
        <taxon>Negativicutes</taxon>
        <taxon>Acidaminococcales</taxon>
        <taxon>Acidaminococcaceae</taxon>
        <taxon>Phascolarctobacterium</taxon>
    </lineage>
</organism>
<proteinExistence type="predicted"/>
<evidence type="ECO:0000313" key="1">
    <source>
        <dbReference type="EMBL" id="MTT74698.1"/>
    </source>
</evidence>
<name>A0A7X2XDJ1_9FIRM</name>